<dbReference type="AlphaFoldDB" id="A0A6P5EUU2"/>
<name>A0A6P5EUU2_ANACO</name>
<evidence type="ECO:0000313" key="5">
    <source>
        <dbReference type="Proteomes" id="UP000515123"/>
    </source>
</evidence>
<dbReference type="PANTHER" id="PTHR46195">
    <property type="entry name" value="HEAVY METAL-ASSOCIATED ISOPRENYLATED PLANT PROTEIN 7"/>
    <property type="match status" value="1"/>
</dbReference>
<dbReference type="PANTHER" id="PTHR46195:SF12">
    <property type="entry name" value="HEAVY METAL-ASSOCIATED ISOPRENYLATED PLANT PROTEIN 4"/>
    <property type="match status" value="1"/>
</dbReference>
<evidence type="ECO:0000313" key="6">
    <source>
        <dbReference type="RefSeq" id="XP_020085053.1"/>
    </source>
</evidence>
<dbReference type="RefSeq" id="XP_020085053.1">
    <property type="nucleotide sequence ID" value="XM_020229464.1"/>
</dbReference>
<evidence type="ECO:0000256" key="1">
    <source>
        <dbReference type="ARBA" id="ARBA00022723"/>
    </source>
</evidence>
<proteinExistence type="inferred from homology"/>
<feature type="domain" description="HMA" evidence="4">
    <location>
        <begin position="110"/>
        <end position="173"/>
    </location>
</feature>
<dbReference type="PROSITE" id="PS50846">
    <property type="entry name" value="HMA_2"/>
    <property type="match status" value="2"/>
</dbReference>
<dbReference type="InterPro" id="IPR006121">
    <property type="entry name" value="HMA_dom"/>
</dbReference>
<dbReference type="Proteomes" id="UP000515123">
    <property type="component" value="Linkage group 3"/>
</dbReference>
<keyword evidence="5" id="KW-1185">Reference proteome</keyword>
<evidence type="ECO:0000259" key="4">
    <source>
        <dbReference type="PROSITE" id="PS50846"/>
    </source>
</evidence>
<dbReference type="OrthoDB" id="688249at2759"/>
<dbReference type="GO" id="GO:0046872">
    <property type="term" value="F:metal ion binding"/>
    <property type="evidence" value="ECO:0007669"/>
    <property type="project" value="UniProtKB-KW"/>
</dbReference>
<evidence type="ECO:0000256" key="3">
    <source>
        <dbReference type="ARBA" id="ARBA00024045"/>
    </source>
</evidence>
<comment type="similarity">
    <text evidence="3">Belongs to the HIPP family.</text>
</comment>
<dbReference type="CDD" id="cd00371">
    <property type="entry name" value="HMA"/>
    <property type="match status" value="2"/>
</dbReference>
<dbReference type="Pfam" id="PF00403">
    <property type="entry name" value="HMA"/>
    <property type="match status" value="2"/>
</dbReference>
<gene>
    <name evidence="6" type="primary">LOC109707925</name>
</gene>
<dbReference type="InterPro" id="IPR036163">
    <property type="entry name" value="HMA_dom_sf"/>
</dbReference>
<keyword evidence="2" id="KW-0449">Lipoprotein</keyword>
<reference evidence="5" key="1">
    <citation type="journal article" date="2015" name="Nat. Genet.">
        <title>The pineapple genome and the evolution of CAM photosynthesis.</title>
        <authorList>
            <person name="Ming R."/>
            <person name="VanBuren R."/>
            <person name="Wai C.M."/>
            <person name="Tang H."/>
            <person name="Schatz M.C."/>
            <person name="Bowers J.E."/>
            <person name="Lyons E."/>
            <person name="Wang M.L."/>
            <person name="Chen J."/>
            <person name="Biggers E."/>
            <person name="Zhang J."/>
            <person name="Huang L."/>
            <person name="Zhang L."/>
            <person name="Miao W."/>
            <person name="Zhang J."/>
            <person name="Ye Z."/>
            <person name="Miao C."/>
            <person name="Lin Z."/>
            <person name="Wang H."/>
            <person name="Zhou H."/>
            <person name="Yim W.C."/>
            <person name="Priest H.D."/>
            <person name="Zheng C."/>
            <person name="Woodhouse M."/>
            <person name="Edger P.P."/>
            <person name="Guyot R."/>
            <person name="Guo H.B."/>
            <person name="Guo H."/>
            <person name="Zheng G."/>
            <person name="Singh R."/>
            <person name="Sharma A."/>
            <person name="Min X."/>
            <person name="Zheng Y."/>
            <person name="Lee H."/>
            <person name="Gurtowski J."/>
            <person name="Sedlazeck F.J."/>
            <person name="Harkess A."/>
            <person name="McKain M.R."/>
            <person name="Liao Z."/>
            <person name="Fang J."/>
            <person name="Liu J."/>
            <person name="Zhang X."/>
            <person name="Zhang Q."/>
            <person name="Hu W."/>
            <person name="Qin Y."/>
            <person name="Wang K."/>
            <person name="Chen L.Y."/>
            <person name="Shirley N."/>
            <person name="Lin Y.R."/>
            <person name="Liu L.Y."/>
            <person name="Hernandez A.G."/>
            <person name="Wright C.L."/>
            <person name="Bulone V."/>
            <person name="Tuskan G.A."/>
            <person name="Heath K."/>
            <person name="Zee F."/>
            <person name="Moore P.H."/>
            <person name="Sunkar R."/>
            <person name="Leebens-Mack J.H."/>
            <person name="Mockler T."/>
            <person name="Bennetzen J.L."/>
            <person name="Freeling M."/>
            <person name="Sankoff D."/>
            <person name="Paterson A.H."/>
            <person name="Zhu X."/>
            <person name="Yang X."/>
            <person name="Smith J.A."/>
            <person name="Cushman J.C."/>
            <person name="Paull R.E."/>
            <person name="Yu Q."/>
        </authorList>
    </citation>
    <scope>NUCLEOTIDE SEQUENCE [LARGE SCALE GENOMIC DNA]</scope>
    <source>
        <strain evidence="5">cv. F153</strain>
    </source>
</reference>
<feature type="domain" description="HMA" evidence="4">
    <location>
        <begin position="18"/>
        <end position="82"/>
    </location>
</feature>
<evidence type="ECO:0000256" key="2">
    <source>
        <dbReference type="ARBA" id="ARBA00023289"/>
    </source>
</evidence>
<reference evidence="6" key="2">
    <citation type="submission" date="2025-08" db="UniProtKB">
        <authorList>
            <consortium name="RefSeq"/>
        </authorList>
    </citation>
    <scope>IDENTIFICATION</scope>
    <source>
        <tissue evidence="6">Leaf</tissue>
    </source>
</reference>
<accession>A0A6P5EUU2</accession>
<dbReference type="Gene3D" id="3.30.70.100">
    <property type="match status" value="2"/>
</dbReference>
<dbReference type="InterPro" id="IPR044577">
    <property type="entry name" value="HIPP4/7/8/17/18/19"/>
</dbReference>
<sequence>MGEGEKKEVVVEKKKEEVITIVYRLHIHCDECARVVERHITQHEGVRKVEIDSAKGLVTVRGVGIDVTKLKERIERKTRKKIELLSPLPKKEEKKEEKKVEKKEEKKVEIKTINVRVYMHCGRCESFIKEQLLKHKDIYTVKTNREKHICTITGVIEEKKLIEYIRATTRKHGEIIKEEKKVVKEEEKVKVEAKVGKDGVKVEITEKKEKEEIKSKDVVVPYFIPCTHPTFMNFSHPDFFNHKYPPFHYVDYSHLDIKSYQYPPFVHCSHPPECFSEENPYACSVM</sequence>
<organism evidence="5 6">
    <name type="scientific">Ananas comosus</name>
    <name type="common">Pineapple</name>
    <name type="synonym">Ananas ananas</name>
    <dbReference type="NCBI Taxonomy" id="4615"/>
    <lineage>
        <taxon>Eukaryota</taxon>
        <taxon>Viridiplantae</taxon>
        <taxon>Streptophyta</taxon>
        <taxon>Embryophyta</taxon>
        <taxon>Tracheophyta</taxon>
        <taxon>Spermatophyta</taxon>
        <taxon>Magnoliopsida</taxon>
        <taxon>Liliopsida</taxon>
        <taxon>Poales</taxon>
        <taxon>Bromeliaceae</taxon>
        <taxon>Bromelioideae</taxon>
        <taxon>Ananas</taxon>
    </lineage>
</organism>
<dbReference type="GeneID" id="109707925"/>
<protein>
    <submittedName>
        <fullName evidence="6">Heavy metal-associated isoprenylated plant protein 4-like</fullName>
    </submittedName>
</protein>
<keyword evidence="2" id="KW-0636">Prenylation</keyword>
<dbReference type="SUPFAM" id="SSF55008">
    <property type="entry name" value="HMA, heavy metal-associated domain"/>
    <property type="match status" value="2"/>
</dbReference>
<keyword evidence="1" id="KW-0479">Metal-binding</keyword>